<protein>
    <recommendedName>
        <fullName evidence="1">Serine aminopeptidase S33 domain-containing protein</fullName>
    </recommendedName>
</protein>
<organism evidence="2 3">
    <name type="scientific">Candidatus Uhrbacteria bacterium GW2011_GWF2_41_16</name>
    <dbReference type="NCBI Taxonomy" id="1618997"/>
    <lineage>
        <taxon>Bacteria</taxon>
        <taxon>Candidatus Uhriibacteriota</taxon>
    </lineage>
</organism>
<dbReference type="SUPFAM" id="SSF53474">
    <property type="entry name" value="alpha/beta-Hydrolases"/>
    <property type="match status" value="1"/>
</dbReference>
<evidence type="ECO:0000259" key="1">
    <source>
        <dbReference type="Pfam" id="PF12146"/>
    </source>
</evidence>
<dbReference type="GO" id="GO:0016020">
    <property type="term" value="C:membrane"/>
    <property type="evidence" value="ECO:0007669"/>
    <property type="project" value="TreeGrafter"/>
</dbReference>
<dbReference type="Proteomes" id="UP000034746">
    <property type="component" value="Unassembled WGS sequence"/>
</dbReference>
<proteinExistence type="predicted"/>
<accession>A0A0G0VBJ1</accession>
<dbReference type="AlphaFoldDB" id="A0A0G0VBJ1"/>
<dbReference type="InterPro" id="IPR050266">
    <property type="entry name" value="AB_hydrolase_sf"/>
</dbReference>
<feature type="domain" description="Serine aminopeptidase S33" evidence="1">
    <location>
        <begin position="45"/>
        <end position="229"/>
    </location>
</feature>
<dbReference type="InterPro" id="IPR022742">
    <property type="entry name" value="Hydrolase_4"/>
</dbReference>
<gene>
    <name evidence="2" type="ORF">UU48_C0004G0081</name>
</gene>
<dbReference type="Pfam" id="PF12146">
    <property type="entry name" value="Hydrolase_4"/>
    <property type="match status" value="1"/>
</dbReference>
<sequence length="247" mass="28063">MIHGGPGGPGEMKSVTEELSKEHGVLEPLQTAHSIEGQILELKETLNQHATFPVILIGHSWGAWLSYLYATRYSGDVKKLILVSSPGFKLSAGEKTLEERLKRLSETERKRMKTLLNELAHPDESANEKFLKLAILAAKADAFDPLLYTNDILEAQFDIYQSVWKEAEQLRANGELLELGKKITCPTVALHGDHDPHSVQSVQQPLSRVLSHFRFISIKNCGHRPWIERQAKDKFYRILKQEIYQRD</sequence>
<dbReference type="Gene3D" id="3.40.50.1820">
    <property type="entry name" value="alpha/beta hydrolase"/>
    <property type="match status" value="1"/>
</dbReference>
<name>A0A0G0VBJ1_9BACT</name>
<dbReference type="PANTHER" id="PTHR43798">
    <property type="entry name" value="MONOACYLGLYCEROL LIPASE"/>
    <property type="match status" value="1"/>
</dbReference>
<reference evidence="2 3" key="1">
    <citation type="journal article" date="2015" name="Nature">
        <title>rRNA introns, odd ribosomes, and small enigmatic genomes across a large radiation of phyla.</title>
        <authorList>
            <person name="Brown C.T."/>
            <person name="Hug L.A."/>
            <person name="Thomas B.C."/>
            <person name="Sharon I."/>
            <person name="Castelle C.J."/>
            <person name="Singh A."/>
            <person name="Wilkins M.J."/>
            <person name="Williams K.H."/>
            <person name="Banfield J.F."/>
        </authorList>
    </citation>
    <scope>NUCLEOTIDE SEQUENCE [LARGE SCALE GENOMIC DNA]</scope>
</reference>
<evidence type="ECO:0000313" key="2">
    <source>
        <dbReference type="EMBL" id="KKR98288.1"/>
    </source>
</evidence>
<evidence type="ECO:0000313" key="3">
    <source>
        <dbReference type="Proteomes" id="UP000034746"/>
    </source>
</evidence>
<comment type="caution">
    <text evidence="2">The sequence shown here is derived from an EMBL/GenBank/DDBJ whole genome shotgun (WGS) entry which is preliminary data.</text>
</comment>
<dbReference type="PANTHER" id="PTHR43798:SF33">
    <property type="entry name" value="HYDROLASE, PUTATIVE (AFU_ORTHOLOGUE AFUA_2G14860)-RELATED"/>
    <property type="match status" value="1"/>
</dbReference>
<dbReference type="EMBL" id="LCAU01000004">
    <property type="protein sequence ID" value="KKR98288.1"/>
    <property type="molecule type" value="Genomic_DNA"/>
</dbReference>
<dbReference type="InterPro" id="IPR029058">
    <property type="entry name" value="AB_hydrolase_fold"/>
</dbReference>